<protein>
    <recommendedName>
        <fullName evidence="5">Lipoprotein</fullName>
    </recommendedName>
</protein>
<keyword evidence="2" id="KW-0732">Signal</keyword>
<evidence type="ECO:0000313" key="4">
    <source>
        <dbReference type="Proteomes" id="UP000326598"/>
    </source>
</evidence>
<gene>
    <name evidence="3" type="ORF">CP976_38035</name>
</gene>
<evidence type="ECO:0000256" key="2">
    <source>
        <dbReference type="SAM" id="SignalP"/>
    </source>
</evidence>
<evidence type="ECO:0000256" key="1">
    <source>
        <dbReference type="SAM" id="MobiDB-lite"/>
    </source>
</evidence>
<proteinExistence type="predicted"/>
<dbReference type="PROSITE" id="PS51257">
    <property type="entry name" value="PROKAR_LIPOPROTEIN"/>
    <property type="match status" value="1"/>
</dbReference>
<dbReference type="AlphaFoldDB" id="A0A5J6IAX8"/>
<dbReference type="RefSeq" id="WP_150484416.1">
    <property type="nucleotide sequence ID" value="NZ_BMTB01000005.1"/>
</dbReference>
<dbReference type="Proteomes" id="UP000326598">
    <property type="component" value="Chromosome"/>
</dbReference>
<dbReference type="KEGG" id="scoe:CP976_38035"/>
<reference evidence="3 4" key="1">
    <citation type="submission" date="2017-09" db="EMBL/GenBank/DDBJ databases">
        <authorList>
            <person name="Lee N."/>
            <person name="Cho B.-K."/>
        </authorList>
    </citation>
    <scope>NUCLEOTIDE SEQUENCE [LARGE SCALE GENOMIC DNA]</scope>
    <source>
        <strain evidence="3 4">ATCC 13740</strain>
    </source>
</reference>
<feature type="compositionally biased region" description="Basic residues" evidence="1">
    <location>
        <begin position="119"/>
        <end position="134"/>
    </location>
</feature>
<name>A0A5J6IAX8_STRC4</name>
<feature type="signal peptide" evidence="2">
    <location>
        <begin position="1"/>
        <end position="27"/>
    </location>
</feature>
<dbReference type="EMBL" id="CP023694">
    <property type="protein sequence ID" value="QEV29349.1"/>
    <property type="molecule type" value="Genomic_DNA"/>
</dbReference>
<accession>A0A5J6IAX8</accession>
<organism evidence="3 4">
    <name type="scientific">Streptomyces coeruleorubidus</name>
    <dbReference type="NCBI Taxonomy" id="116188"/>
    <lineage>
        <taxon>Bacteria</taxon>
        <taxon>Bacillati</taxon>
        <taxon>Actinomycetota</taxon>
        <taxon>Actinomycetes</taxon>
        <taxon>Kitasatosporales</taxon>
        <taxon>Streptomycetaceae</taxon>
        <taxon>Streptomyces</taxon>
    </lineage>
</organism>
<evidence type="ECO:0008006" key="5">
    <source>
        <dbReference type="Google" id="ProtNLM"/>
    </source>
</evidence>
<dbReference type="GeneID" id="91421839"/>
<feature type="chain" id="PRO_5023819123" description="Lipoprotein" evidence="2">
    <location>
        <begin position="28"/>
        <end position="179"/>
    </location>
</feature>
<evidence type="ECO:0000313" key="3">
    <source>
        <dbReference type="EMBL" id="QEV29349.1"/>
    </source>
</evidence>
<sequence length="179" mass="18810">MRAICVASASAVLLAAGTLTSCVPADAAVRTDFGFSVEPSTVAAGGRVTLRVQRNEACRGEAVVNSPVFDMLEIPWHQSSATARVDRDAKPGAEHSVVFICDESSGRAHLTIAGDRPPHHSPHRPSDRHRHPSKGVHAGEGGTLAGFDLREIGLGAALIAGTLGTAYHFTRRRTDEDAG</sequence>
<feature type="region of interest" description="Disordered" evidence="1">
    <location>
        <begin position="112"/>
        <end position="142"/>
    </location>
</feature>